<sequence length="85" mass="9108">MQLCVPIARSRYFPNVHQQVGNVAKGSDATALPIRPSQQAFSSSSISAIDSPAKPAGQTRRCYSGREIANDTLACPHHISECTPI</sequence>
<evidence type="ECO:0000313" key="3">
    <source>
        <dbReference type="Proteomes" id="UP000001817"/>
    </source>
</evidence>
<gene>
    <name evidence="2" type="ORF">Bxe_A0860</name>
</gene>
<feature type="region of interest" description="Disordered" evidence="1">
    <location>
        <begin position="41"/>
        <end position="60"/>
    </location>
</feature>
<evidence type="ECO:0000313" key="2">
    <source>
        <dbReference type="EMBL" id="ABE32074.1"/>
    </source>
</evidence>
<proteinExistence type="predicted"/>
<evidence type="ECO:0000256" key="1">
    <source>
        <dbReference type="SAM" id="MobiDB-lite"/>
    </source>
</evidence>
<dbReference type="AlphaFoldDB" id="Q13V15"/>
<protein>
    <submittedName>
        <fullName evidence="2">Uncharacterized protein</fullName>
    </submittedName>
</protein>
<reference evidence="2 3" key="1">
    <citation type="journal article" date="2006" name="Proc. Natl. Acad. Sci. U.S.A.">
        <title>Burkholderia xenovorans LB400 harbors a multi-replicon, 9.73-Mbp genome shaped for versatility.</title>
        <authorList>
            <person name="Chain P.S."/>
            <person name="Denef V.J."/>
            <person name="Konstantinidis K.T."/>
            <person name="Vergez L.M."/>
            <person name="Agullo L."/>
            <person name="Reyes V.L."/>
            <person name="Hauser L."/>
            <person name="Cordova M."/>
            <person name="Gomez L."/>
            <person name="Gonzalez M."/>
            <person name="Land M."/>
            <person name="Lao V."/>
            <person name="Larimer F."/>
            <person name="LiPuma J.J."/>
            <person name="Mahenthiralingam E."/>
            <person name="Malfatti S.A."/>
            <person name="Marx C.J."/>
            <person name="Parnell J.J."/>
            <person name="Ramette A."/>
            <person name="Richardson P."/>
            <person name="Seeger M."/>
            <person name="Smith D."/>
            <person name="Spilker T."/>
            <person name="Sul W.J."/>
            <person name="Tsoi T.V."/>
            <person name="Ulrich L.E."/>
            <person name="Zhulin I.B."/>
            <person name="Tiedje J.M."/>
        </authorList>
    </citation>
    <scope>NUCLEOTIDE SEQUENCE [LARGE SCALE GENOMIC DNA]</scope>
    <source>
        <strain evidence="2 3">LB400</strain>
    </source>
</reference>
<dbReference type="EMBL" id="CP000270">
    <property type="protein sequence ID" value="ABE32074.1"/>
    <property type="molecule type" value="Genomic_DNA"/>
</dbReference>
<dbReference type="KEGG" id="bxe:Bxe_A0860"/>
<organism evidence="2 3">
    <name type="scientific">Paraburkholderia xenovorans (strain LB400)</name>
    <dbReference type="NCBI Taxonomy" id="266265"/>
    <lineage>
        <taxon>Bacteria</taxon>
        <taxon>Pseudomonadati</taxon>
        <taxon>Pseudomonadota</taxon>
        <taxon>Betaproteobacteria</taxon>
        <taxon>Burkholderiales</taxon>
        <taxon>Burkholderiaceae</taxon>
        <taxon>Paraburkholderia</taxon>
    </lineage>
</organism>
<accession>Q13V15</accession>
<name>Q13V15_PARXL</name>
<feature type="compositionally biased region" description="Low complexity" evidence="1">
    <location>
        <begin position="41"/>
        <end position="51"/>
    </location>
</feature>
<dbReference type="Proteomes" id="UP000001817">
    <property type="component" value="Chromosome 1"/>
</dbReference>
<keyword evidence="3" id="KW-1185">Reference proteome</keyword>